<dbReference type="Proteomes" id="UP000060345">
    <property type="component" value="Chromosome 1"/>
</dbReference>
<evidence type="ECO:0000313" key="4">
    <source>
        <dbReference type="EMBL" id="QUB86560.1"/>
    </source>
</evidence>
<keyword evidence="6" id="KW-1185">Reference proteome</keyword>
<dbReference type="EMBL" id="CP072370">
    <property type="protein sequence ID" value="QUB86560.1"/>
    <property type="molecule type" value="Genomic_DNA"/>
</dbReference>
<keyword evidence="1" id="KW-0472">Membrane</keyword>
<dbReference type="InterPro" id="IPR025640">
    <property type="entry name" value="GYF_2"/>
</dbReference>
<dbReference type="RefSeq" id="WP_025078637.1">
    <property type="nucleotide sequence ID" value="NZ_BAKO01000020.1"/>
</dbReference>
<dbReference type="Pfam" id="PF14237">
    <property type="entry name" value="GYF_2"/>
    <property type="match status" value="1"/>
</dbReference>
<dbReference type="AlphaFoldDB" id="A0A0K1NIM4"/>
<evidence type="ECO:0000313" key="5">
    <source>
        <dbReference type="Proteomes" id="UP000060345"/>
    </source>
</evidence>
<accession>A0A0K1NIM4</accession>
<proteinExistence type="predicted"/>
<protein>
    <submittedName>
        <fullName evidence="4">DUF4339 domain-containing protein</fullName>
    </submittedName>
</protein>
<keyword evidence="1" id="KW-0812">Transmembrane</keyword>
<feature type="transmembrane region" description="Helical" evidence="1">
    <location>
        <begin position="95"/>
        <end position="115"/>
    </location>
</feature>
<keyword evidence="1" id="KW-1133">Transmembrane helix</keyword>
<evidence type="ECO:0000313" key="6">
    <source>
        <dbReference type="Proteomes" id="UP000682005"/>
    </source>
</evidence>
<feature type="domain" description="GYF" evidence="2">
    <location>
        <begin position="3"/>
        <end position="48"/>
    </location>
</feature>
<evidence type="ECO:0000256" key="1">
    <source>
        <dbReference type="SAM" id="Phobius"/>
    </source>
</evidence>
<dbReference type="STRING" id="1236517.ADJ77_03695"/>
<sequence length="287" mass="31350">MEYYISIDNEKRGPYSLNELAERNIQTTTLVMPTDGTDWVPAWQIEELRTLLEGKMPSNNQVQTEGMPFVEATPIVQPSPQEPPIQEQTAKKKSYTGCLVGIMLVFIALVAVLILTCPKPEQHKETLAGVITATVNDAVHDSDDITGNEVIDYAFRAISDVFASKVINAAVNNLVTVDNYVVCSLGKVHYHGEDHIVSLGLLGHIFTVDEDDLREAAEQYYKKSEINMKEQIRRKAHKILQENVISPATSAIEGLLGSALDGLLDGVGLGSEPSASGNGYQLPADSI</sequence>
<dbReference type="Proteomes" id="UP000682005">
    <property type="component" value="Chromosome 1"/>
</dbReference>
<dbReference type="KEGG" id="pfus:ADJ77_03695"/>
<evidence type="ECO:0000259" key="2">
    <source>
        <dbReference type="Pfam" id="PF14237"/>
    </source>
</evidence>
<reference evidence="3 5" key="1">
    <citation type="submission" date="2015-07" db="EMBL/GenBank/DDBJ databases">
        <authorList>
            <person name="Noorani M."/>
        </authorList>
    </citation>
    <scope>NUCLEOTIDE SEQUENCE [LARGE SCALE GENOMIC DNA]</scope>
    <source>
        <strain evidence="3 5">W1435</strain>
    </source>
</reference>
<organism evidence="3 5">
    <name type="scientific">Prevotella fusca JCM 17724</name>
    <dbReference type="NCBI Taxonomy" id="1236517"/>
    <lineage>
        <taxon>Bacteria</taxon>
        <taxon>Pseudomonadati</taxon>
        <taxon>Bacteroidota</taxon>
        <taxon>Bacteroidia</taxon>
        <taxon>Bacteroidales</taxon>
        <taxon>Prevotellaceae</taxon>
        <taxon>Prevotella</taxon>
    </lineage>
</organism>
<name>A0A0K1NIM4_9BACT</name>
<reference evidence="4 6" key="2">
    <citation type="submission" date="2021-03" db="EMBL/GenBank/DDBJ databases">
        <title>Human Oral Microbial Genomes.</title>
        <authorList>
            <person name="Johnston C.D."/>
            <person name="Chen T."/>
            <person name="Dewhirst F.E."/>
        </authorList>
    </citation>
    <scope>NUCLEOTIDE SEQUENCE [LARGE SCALE GENOMIC DNA]</scope>
    <source>
        <strain evidence="4 6">W1435</strain>
    </source>
</reference>
<dbReference type="EMBL" id="CP012074">
    <property type="protein sequence ID" value="AKU68939.1"/>
    <property type="molecule type" value="Genomic_DNA"/>
</dbReference>
<evidence type="ECO:0000313" key="3">
    <source>
        <dbReference type="EMBL" id="AKU68939.1"/>
    </source>
</evidence>
<gene>
    <name evidence="3" type="ORF">ADJ77_03695</name>
    <name evidence="4" type="ORF">J5A51_10815</name>
</gene>
<dbReference type="OrthoDB" id="9815705at2"/>